<dbReference type="Pfam" id="PF03357">
    <property type="entry name" value="Snf7"/>
    <property type="match status" value="1"/>
</dbReference>
<dbReference type="OrthoDB" id="10250120at2759"/>
<feature type="coiled-coil region" evidence="1">
    <location>
        <begin position="364"/>
        <end position="391"/>
    </location>
</feature>
<keyword evidence="1" id="KW-0175">Coiled coil</keyword>
<evidence type="ECO:0000313" key="4">
    <source>
        <dbReference type="Proteomes" id="UP000094455"/>
    </source>
</evidence>
<dbReference type="GeneID" id="30178101"/>
<evidence type="ECO:0000313" key="3">
    <source>
        <dbReference type="EMBL" id="ODQ45324.1"/>
    </source>
</evidence>
<dbReference type="GO" id="GO:0005771">
    <property type="term" value="C:multivesicular body"/>
    <property type="evidence" value="ECO:0007669"/>
    <property type="project" value="TreeGrafter"/>
</dbReference>
<gene>
    <name evidence="3" type="ORF">PICMEDRAFT_169753</name>
</gene>
<organism evidence="3 4">
    <name type="scientific">Pichia membranifaciens NRRL Y-2026</name>
    <dbReference type="NCBI Taxonomy" id="763406"/>
    <lineage>
        <taxon>Eukaryota</taxon>
        <taxon>Fungi</taxon>
        <taxon>Dikarya</taxon>
        <taxon>Ascomycota</taxon>
        <taxon>Saccharomycotina</taxon>
        <taxon>Pichiomycetes</taxon>
        <taxon>Pichiales</taxon>
        <taxon>Pichiaceae</taxon>
        <taxon>Pichia</taxon>
    </lineage>
</organism>
<dbReference type="GO" id="GO:0032511">
    <property type="term" value="P:late endosome to vacuole transport via multivesicular body sorting pathway"/>
    <property type="evidence" value="ECO:0007669"/>
    <property type="project" value="TreeGrafter"/>
</dbReference>
<dbReference type="PANTHER" id="PTHR22761:SF96">
    <property type="entry name" value="BCDNA.GH08385"/>
    <property type="match status" value="1"/>
</dbReference>
<dbReference type="GO" id="GO:0000815">
    <property type="term" value="C:ESCRT III complex"/>
    <property type="evidence" value="ECO:0007669"/>
    <property type="project" value="TreeGrafter"/>
</dbReference>
<name>A0A1E3NGS6_9ASCO</name>
<keyword evidence="4" id="KW-1185">Reference proteome</keyword>
<accession>A0A1E3NGS6</accession>
<dbReference type="Proteomes" id="UP000094455">
    <property type="component" value="Unassembled WGS sequence"/>
</dbReference>
<dbReference type="AlphaFoldDB" id="A0A1E3NGS6"/>
<dbReference type="STRING" id="763406.A0A1E3NGS6"/>
<dbReference type="InterPro" id="IPR005024">
    <property type="entry name" value="Snf7_fam"/>
</dbReference>
<sequence length="436" mass="50453">MTSVEELYKKNTDFRESRLKSLFSDYFSLKESNPEGYNANLNVWKHFLTTLFESQLPLSFDYELLSRELVYKTASRSYVPEGLYIAINELLNEKSIILLSQLEADKTKEGKSDFLETIKWLIFGSRNPDIRSKEYKKELLIFMPKLQKYAEKVKSFLLPLLKEGPVNLDHLQDVLIHERFNISKSDLINVLLYLKNQMPNINVEKEVLYILPSDLPKEDARVDTEGLKNLTDLNFTIYKLHMYNEEKSKEITQLSEKISESIKNKSQATARSQLKLKKMLELQVQKTLSSLENLHTLKLKLEDAHNNVMISKVWKDNSKILKLLNDEATDKDLDVVFDSLYEEIQNTNTVSEKLAQGAIGENNDKEIEQELLELEASVKEEEEIAKDSNVENIRRKLDSLKIPDTKPQGSEESNSELKEEPVDGSSRNIERTAMFS</sequence>
<reference evidence="3 4" key="1">
    <citation type="journal article" date="2016" name="Proc. Natl. Acad. Sci. U.S.A.">
        <title>Comparative genomics of biotechnologically important yeasts.</title>
        <authorList>
            <person name="Riley R."/>
            <person name="Haridas S."/>
            <person name="Wolfe K.H."/>
            <person name="Lopes M.R."/>
            <person name="Hittinger C.T."/>
            <person name="Goeker M."/>
            <person name="Salamov A.A."/>
            <person name="Wisecaver J.H."/>
            <person name="Long T.M."/>
            <person name="Calvey C.H."/>
            <person name="Aerts A.L."/>
            <person name="Barry K.W."/>
            <person name="Choi C."/>
            <person name="Clum A."/>
            <person name="Coughlan A.Y."/>
            <person name="Deshpande S."/>
            <person name="Douglass A.P."/>
            <person name="Hanson S.J."/>
            <person name="Klenk H.-P."/>
            <person name="LaButti K.M."/>
            <person name="Lapidus A."/>
            <person name="Lindquist E.A."/>
            <person name="Lipzen A.M."/>
            <person name="Meier-Kolthoff J.P."/>
            <person name="Ohm R.A."/>
            <person name="Otillar R.P."/>
            <person name="Pangilinan J.L."/>
            <person name="Peng Y."/>
            <person name="Rokas A."/>
            <person name="Rosa C.A."/>
            <person name="Scheuner C."/>
            <person name="Sibirny A.A."/>
            <person name="Slot J.C."/>
            <person name="Stielow J.B."/>
            <person name="Sun H."/>
            <person name="Kurtzman C.P."/>
            <person name="Blackwell M."/>
            <person name="Grigoriev I.V."/>
            <person name="Jeffries T.W."/>
        </authorList>
    </citation>
    <scope>NUCLEOTIDE SEQUENCE [LARGE SCALE GENOMIC DNA]</scope>
    <source>
        <strain evidence="3 4">NRRL Y-2026</strain>
    </source>
</reference>
<dbReference type="EMBL" id="KV454005">
    <property type="protein sequence ID" value="ODQ45324.1"/>
    <property type="molecule type" value="Genomic_DNA"/>
</dbReference>
<dbReference type="PANTHER" id="PTHR22761">
    <property type="entry name" value="CHARGED MULTIVESICULAR BODY PROTEIN"/>
    <property type="match status" value="1"/>
</dbReference>
<evidence type="ECO:0000256" key="2">
    <source>
        <dbReference type="SAM" id="MobiDB-lite"/>
    </source>
</evidence>
<dbReference type="RefSeq" id="XP_019016437.1">
    <property type="nucleotide sequence ID" value="XM_019161414.1"/>
</dbReference>
<dbReference type="Pfam" id="PF25880">
    <property type="entry name" value="WHD_CHMP7_1st"/>
    <property type="match status" value="1"/>
</dbReference>
<dbReference type="GO" id="GO:0009898">
    <property type="term" value="C:cytoplasmic side of plasma membrane"/>
    <property type="evidence" value="ECO:0007669"/>
    <property type="project" value="TreeGrafter"/>
</dbReference>
<feature type="region of interest" description="Disordered" evidence="2">
    <location>
        <begin position="397"/>
        <end position="436"/>
    </location>
</feature>
<protein>
    <submittedName>
        <fullName evidence="3">Uncharacterized protein</fullName>
    </submittedName>
</protein>
<proteinExistence type="predicted"/>
<dbReference type="GO" id="GO:0006900">
    <property type="term" value="P:vesicle budding from membrane"/>
    <property type="evidence" value="ECO:0007669"/>
    <property type="project" value="TreeGrafter"/>
</dbReference>
<evidence type="ECO:0000256" key="1">
    <source>
        <dbReference type="SAM" id="Coils"/>
    </source>
</evidence>